<dbReference type="PANTHER" id="PTHR34975">
    <property type="entry name" value="SPORE GERMINATION PROTEIN A2"/>
    <property type="match status" value="1"/>
</dbReference>
<keyword evidence="4" id="KW-0309">Germination</keyword>
<dbReference type="Proteomes" id="UP000823201">
    <property type="component" value="Unassembled WGS sequence"/>
</dbReference>
<keyword evidence="10" id="KW-1185">Reference proteome</keyword>
<keyword evidence="6 8" id="KW-1133">Transmembrane helix</keyword>
<feature type="transmembrane region" description="Helical" evidence="8">
    <location>
        <begin position="340"/>
        <end position="359"/>
    </location>
</feature>
<evidence type="ECO:0000313" key="10">
    <source>
        <dbReference type="Proteomes" id="UP000823201"/>
    </source>
</evidence>
<proteinExistence type="inferred from homology"/>
<evidence type="ECO:0000256" key="1">
    <source>
        <dbReference type="ARBA" id="ARBA00004141"/>
    </source>
</evidence>
<feature type="transmembrane region" description="Helical" evidence="8">
    <location>
        <begin position="86"/>
        <end position="110"/>
    </location>
</feature>
<keyword evidence="7 8" id="KW-0472">Membrane</keyword>
<evidence type="ECO:0000256" key="8">
    <source>
        <dbReference type="SAM" id="Phobius"/>
    </source>
</evidence>
<evidence type="ECO:0000313" key="9">
    <source>
        <dbReference type="EMBL" id="MBM7658321.1"/>
    </source>
</evidence>
<dbReference type="Pfam" id="PF03845">
    <property type="entry name" value="Spore_permease"/>
    <property type="match status" value="1"/>
</dbReference>
<keyword evidence="3" id="KW-0813">Transport</keyword>
<evidence type="ECO:0000256" key="2">
    <source>
        <dbReference type="ARBA" id="ARBA00007998"/>
    </source>
</evidence>
<organism evidence="9 10">
    <name type="scientific">Sporolactobacillus spathodeae</name>
    <dbReference type="NCBI Taxonomy" id="1465502"/>
    <lineage>
        <taxon>Bacteria</taxon>
        <taxon>Bacillati</taxon>
        <taxon>Bacillota</taxon>
        <taxon>Bacilli</taxon>
        <taxon>Bacillales</taxon>
        <taxon>Sporolactobacillaceae</taxon>
        <taxon>Sporolactobacillus</taxon>
    </lineage>
</organism>
<dbReference type="NCBIfam" id="TIGR00912">
    <property type="entry name" value="2A0309"/>
    <property type="match status" value="1"/>
</dbReference>
<dbReference type="EMBL" id="JAFBEV010000015">
    <property type="protein sequence ID" value="MBM7658321.1"/>
    <property type="molecule type" value="Genomic_DNA"/>
</dbReference>
<dbReference type="InterPro" id="IPR004761">
    <property type="entry name" value="Spore_GerAB"/>
</dbReference>
<keyword evidence="5 8" id="KW-0812">Transmembrane</keyword>
<evidence type="ECO:0000256" key="3">
    <source>
        <dbReference type="ARBA" id="ARBA00022448"/>
    </source>
</evidence>
<feature type="transmembrane region" description="Helical" evidence="8">
    <location>
        <begin position="191"/>
        <end position="212"/>
    </location>
</feature>
<feature type="transmembrane region" description="Helical" evidence="8">
    <location>
        <begin position="122"/>
        <end position="143"/>
    </location>
</feature>
<reference evidence="9 10" key="1">
    <citation type="submission" date="2021-01" db="EMBL/GenBank/DDBJ databases">
        <title>Genomic Encyclopedia of Type Strains, Phase IV (KMG-IV): sequencing the most valuable type-strain genomes for metagenomic binning, comparative biology and taxonomic classification.</title>
        <authorList>
            <person name="Goeker M."/>
        </authorList>
    </citation>
    <scope>NUCLEOTIDE SEQUENCE [LARGE SCALE GENOMIC DNA]</scope>
    <source>
        <strain evidence="9 10">DSM 100968</strain>
    </source>
</reference>
<evidence type="ECO:0000256" key="7">
    <source>
        <dbReference type="ARBA" id="ARBA00023136"/>
    </source>
</evidence>
<feature type="transmembrane region" description="Helical" evidence="8">
    <location>
        <begin position="12"/>
        <end position="34"/>
    </location>
</feature>
<name>A0ABS2Q9H8_9BACL</name>
<feature type="transmembrane region" description="Helical" evidence="8">
    <location>
        <begin position="46"/>
        <end position="65"/>
    </location>
</feature>
<feature type="transmembrane region" description="Helical" evidence="8">
    <location>
        <begin position="310"/>
        <end position="328"/>
    </location>
</feature>
<comment type="similarity">
    <text evidence="2">Belongs to the amino acid-polyamine-organocation (APC) superfamily. Spore germination protein (SGP) (TC 2.A.3.9) family.</text>
</comment>
<evidence type="ECO:0000256" key="4">
    <source>
        <dbReference type="ARBA" id="ARBA00022544"/>
    </source>
</evidence>
<dbReference type="RefSeq" id="WP_205006885.1">
    <property type="nucleotide sequence ID" value="NZ_CBCRXA010000030.1"/>
</dbReference>
<protein>
    <submittedName>
        <fullName evidence="9">Spore germination protein (Amino acid permease)</fullName>
    </submittedName>
</protein>
<dbReference type="PANTHER" id="PTHR34975:SF2">
    <property type="entry name" value="SPORE GERMINATION PROTEIN A2"/>
    <property type="match status" value="1"/>
</dbReference>
<comment type="caution">
    <text evidence="9">The sequence shown here is derived from an EMBL/GenBank/DDBJ whole genome shotgun (WGS) entry which is preliminary data.</text>
</comment>
<comment type="subcellular location">
    <subcellularLocation>
        <location evidence="1">Membrane</location>
        <topology evidence="1">Multi-pass membrane protein</topology>
    </subcellularLocation>
</comment>
<gene>
    <name evidence="9" type="ORF">JOC27_001774</name>
</gene>
<feature type="transmembrane region" description="Helical" evidence="8">
    <location>
        <begin position="224"/>
        <end position="247"/>
    </location>
</feature>
<feature type="transmembrane region" description="Helical" evidence="8">
    <location>
        <begin position="276"/>
        <end position="298"/>
    </location>
</feature>
<feature type="transmembrane region" description="Helical" evidence="8">
    <location>
        <begin position="150"/>
        <end position="171"/>
    </location>
</feature>
<evidence type="ECO:0000256" key="6">
    <source>
        <dbReference type="ARBA" id="ARBA00022989"/>
    </source>
</evidence>
<sequence>MAKANPINDTHKAGPMAVFFLTQTMQIAIEFVFIQQLVTKDSQQDAWIAVLLGGLSTFPVMWLILRLLEKERRYGQADLFSIQRRIFGKLIGSMLNLIVSIYVFLYSVTYLRSLIELLQVEIFPQLSTLVFSVLFCLIVWYIVMGGFRNIVGVSLINFIYLLPLFLSNVFVVPHAHFSNLLPIMEHRPQQIFLSFFMNTHVYVGFEFILFYYPFIKKPEEAKKWAYFSLLTTLYIYLIFIILGIVYYSQGEVQKTIWPTLTFWKSIKFPFFEHVDIIFSIILLWSLIPLVSLCSWVLTRGIKFTFPKIKKKYSLIAILILTIVTAYLIRDGQQVMMLTRLFNIIGFIAIYCYIPLLFLCQWLKNLFTGETA</sequence>
<accession>A0ABS2Q9H8</accession>
<evidence type="ECO:0000256" key="5">
    <source>
        <dbReference type="ARBA" id="ARBA00022692"/>
    </source>
</evidence>